<accession>A0A9N9EW46</accession>
<reference evidence="3" key="1">
    <citation type="submission" date="2021-06" db="EMBL/GenBank/DDBJ databases">
        <authorList>
            <person name="Kallberg Y."/>
            <person name="Tangrot J."/>
            <person name="Rosling A."/>
        </authorList>
    </citation>
    <scope>NUCLEOTIDE SEQUENCE</scope>
    <source>
        <strain evidence="3">FL966</strain>
    </source>
</reference>
<proteinExistence type="predicted"/>
<feature type="compositionally biased region" description="Polar residues" evidence="1">
    <location>
        <begin position="40"/>
        <end position="49"/>
    </location>
</feature>
<sequence>MVPNKVLRLFSKKQDNSIDNSYIRKPYKVEWIKQHETKESSASINSRNPSKVDDLDSSANWRRHRSTPLPVDPRRLAIIGGYEHKRNNSDGGEWNQYEQTLSDKKKYDIYSGKEQFANEIRRKNANNHQFVPILPITKTNAKPILNRNTKPIENSNKNAEPIENSYKNAPIENSYKNVPIENSYKNAPIKDSYKSAPIKDSYKSAPIENSYKSAPIENSYKSAPIENSYKSAPIKDSYKSAPIEDSYKSAPIENSYKNAESIKKANGKPIENSNPIVDENANSKYTRFDNKSDSNRRYCGNNDIDMFILETQLSSPSRFDYLEWIPFDRFKGVQFIGSGGYGNVYQAIWLDGPREKWDNKTARYVRCGKKHVALRSFNNLSIDSNLFTELAKFLGSENNSGAYVCRYYGITRDPFSDNYMLVGQYARDGNLRKYYEQNSASITWQKRLDILYGIAIGIHPDFEYEIPECYTSLIRRCLDIDPSARPDAEQLYRTLGEWLCMINVPSSDVAKQFNEAVERQIEQQNSSNDKSSLKGAHPEAVYISRSYKFKSLEFPTIIFTRTNEQREQLAVRQYMANETRLYNIKLEMIRAENSVIAAEIYEILQYL</sequence>
<dbReference type="InterPro" id="IPR001245">
    <property type="entry name" value="Ser-Thr/Tyr_kinase_cat_dom"/>
</dbReference>
<evidence type="ECO:0000259" key="2">
    <source>
        <dbReference type="PROSITE" id="PS50011"/>
    </source>
</evidence>
<comment type="caution">
    <text evidence="3">The sequence shown here is derived from an EMBL/GenBank/DDBJ whole genome shotgun (WGS) entry which is preliminary data.</text>
</comment>
<dbReference type="InterPro" id="IPR011009">
    <property type="entry name" value="Kinase-like_dom_sf"/>
</dbReference>
<dbReference type="SMART" id="SM00220">
    <property type="entry name" value="S_TKc"/>
    <property type="match status" value="1"/>
</dbReference>
<feature type="region of interest" description="Disordered" evidence="1">
    <location>
        <begin position="35"/>
        <end position="58"/>
    </location>
</feature>
<dbReference type="EMBL" id="CAJVQA010010248">
    <property type="protein sequence ID" value="CAG8694783.1"/>
    <property type="molecule type" value="Genomic_DNA"/>
</dbReference>
<dbReference type="InterPro" id="IPR051681">
    <property type="entry name" value="Ser/Thr_Kinases-Pseudokinases"/>
</dbReference>
<dbReference type="InterPro" id="IPR000719">
    <property type="entry name" value="Prot_kinase_dom"/>
</dbReference>
<dbReference type="OrthoDB" id="248923at2759"/>
<organism evidence="3 4">
    <name type="scientific">Cetraspora pellucida</name>
    <dbReference type="NCBI Taxonomy" id="1433469"/>
    <lineage>
        <taxon>Eukaryota</taxon>
        <taxon>Fungi</taxon>
        <taxon>Fungi incertae sedis</taxon>
        <taxon>Mucoromycota</taxon>
        <taxon>Glomeromycotina</taxon>
        <taxon>Glomeromycetes</taxon>
        <taxon>Diversisporales</taxon>
        <taxon>Gigasporaceae</taxon>
        <taxon>Cetraspora</taxon>
    </lineage>
</organism>
<gene>
    <name evidence="3" type="ORF">CPELLU_LOCUS11503</name>
</gene>
<dbReference type="AlphaFoldDB" id="A0A9N9EW46"/>
<evidence type="ECO:0000313" key="3">
    <source>
        <dbReference type="EMBL" id="CAG8694783.1"/>
    </source>
</evidence>
<protein>
    <submittedName>
        <fullName evidence="3">2626_t:CDS:1</fullName>
    </submittedName>
</protein>
<dbReference type="Pfam" id="PF07714">
    <property type="entry name" value="PK_Tyr_Ser-Thr"/>
    <property type="match status" value="1"/>
</dbReference>
<name>A0A9N9EW46_9GLOM</name>
<keyword evidence="4" id="KW-1185">Reference proteome</keyword>
<dbReference type="PANTHER" id="PTHR44329:SF291">
    <property type="entry name" value="PROTEIN KINASE DOMAIN-CONTAINING PROTEIN"/>
    <property type="match status" value="1"/>
</dbReference>
<evidence type="ECO:0000256" key="1">
    <source>
        <dbReference type="SAM" id="MobiDB-lite"/>
    </source>
</evidence>
<evidence type="ECO:0000313" key="4">
    <source>
        <dbReference type="Proteomes" id="UP000789759"/>
    </source>
</evidence>
<dbReference type="GO" id="GO:0004674">
    <property type="term" value="F:protein serine/threonine kinase activity"/>
    <property type="evidence" value="ECO:0007669"/>
    <property type="project" value="TreeGrafter"/>
</dbReference>
<dbReference type="GO" id="GO:0005524">
    <property type="term" value="F:ATP binding"/>
    <property type="evidence" value="ECO:0007669"/>
    <property type="project" value="InterPro"/>
</dbReference>
<dbReference type="Gene3D" id="1.10.510.10">
    <property type="entry name" value="Transferase(Phosphotransferase) domain 1"/>
    <property type="match status" value="2"/>
</dbReference>
<feature type="domain" description="Protein kinase" evidence="2">
    <location>
        <begin position="330"/>
        <end position="607"/>
    </location>
</feature>
<dbReference type="Proteomes" id="UP000789759">
    <property type="component" value="Unassembled WGS sequence"/>
</dbReference>
<dbReference type="PANTHER" id="PTHR44329">
    <property type="entry name" value="SERINE/THREONINE-PROTEIN KINASE TNNI3K-RELATED"/>
    <property type="match status" value="1"/>
</dbReference>
<dbReference type="SUPFAM" id="SSF56112">
    <property type="entry name" value="Protein kinase-like (PK-like)"/>
    <property type="match status" value="1"/>
</dbReference>
<dbReference type="PROSITE" id="PS50011">
    <property type="entry name" value="PROTEIN_KINASE_DOM"/>
    <property type="match status" value="1"/>
</dbReference>